<feature type="coiled-coil region" evidence="1">
    <location>
        <begin position="135"/>
        <end position="225"/>
    </location>
</feature>
<feature type="region of interest" description="Disordered" evidence="2">
    <location>
        <begin position="517"/>
        <end position="625"/>
    </location>
</feature>
<feature type="compositionally biased region" description="Low complexity" evidence="2">
    <location>
        <begin position="1"/>
        <end position="12"/>
    </location>
</feature>
<feature type="region of interest" description="Disordered" evidence="2">
    <location>
        <begin position="1"/>
        <end position="23"/>
    </location>
</feature>
<feature type="region of interest" description="Disordered" evidence="2">
    <location>
        <begin position="1085"/>
        <end position="1122"/>
    </location>
</feature>
<feature type="compositionally biased region" description="Acidic residues" evidence="2">
    <location>
        <begin position="362"/>
        <end position="376"/>
    </location>
</feature>
<evidence type="ECO:0000256" key="1">
    <source>
        <dbReference type="SAM" id="Coils"/>
    </source>
</evidence>
<feature type="region of interest" description="Disordered" evidence="2">
    <location>
        <begin position="318"/>
        <end position="404"/>
    </location>
</feature>
<feature type="region of interest" description="Disordered" evidence="2">
    <location>
        <begin position="747"/>
        <end position="766"/>
    </location>
</feature>
<feature type="region of interest" description="Disordered" evidence="2">
    <location>
        <begin position="1142"/>
        <end position="1227"/>
    </location>
</feature>
<gene>
    <name evidence="3" type="ORF">CBR_g38555</name>
</gene>
<feature type="compositionally biased region" description="Basic residues" evidence="2">
    <location>
        <begin position="890"/>
        <end position="900"/>
    </location>
</feature>
<proteinExistence type="predicted"/>
<dbReference type="Proteomes" id="UP000265515">
    <property type="component" value="Unassembled WGS sequence"/>
</dbReference>
<feature type="compositionally biased region" description="Basic and acidic residues" evidence="2">
    <location>
        <begin position="982"/>
        <end position="1001"/>
    </location>
</feature>
<comment type="caution">
    <text evidence="3">The sequence shown here is derived from an EMBL/GenBank/DDBJ whole genome shotgun (WGS) entry which is preliminary data.</text>
</comment>
<reference evidence="3 4" key="1">
    <citation type="journal article" date="2018" name="Cell">
        <title>The Chara Genome: Secondary Complexity and Implications for Plant Terrestrialization.</title>
        <authorList>
            <person name="Nishiyama T."/>
            <person name="Sakayama H."/>
            <person name="Vries J.D."/>
            <person name="Buschmann H."/>
            <person name="Saint-Marcoux D."/>
            <person name="Ullrich K.K."/>
            <person name="Haas F.B."/>
            <person name="Vanderstraeten L."/>
            <person name="Becker D."/>
            <person name="Lang D."/>
            <person name="Vosolsobe S."/>
            <person name="Rombauts S."/>
            <person name="Wilhelmsson P.K.I."/>
            <person name="Janitza P."/>
            <person name="Kern R."/>
            <person name="Heyl A."/>
            <person name="Rumpler F."/>
            <person name="Villalobos L.I.A.C."/>
            <person name="Clay J.M."/>
            <person name="Skokan R."/>
            <person name="Toyoda A."/>
            <person name="Suzuki Y."/>
            <person name="Kagoshima H."/>
            <person name="Schijlen E."/>
            <person name="Tajeshwar N."/>
            <person name="Catarino B."/>
            <person name="Hetherington A.J."/>
            <person name="Saltykova A."/>
            <person name="Bonnot C."/>
            <person name="Breuninger H."/>
            <person name="Symeonidi A."/>
            <person name="Radhakrishnan G.V."/>
            <person name="Van Nieuwerburgh F."/>
            <person name="Deforce D."/>
            <person name="Chang C."/>
            <person name="Karol K.G."/>
            <person name="Hedrich R."/>
            <person name="Ulvskov P."/>
            <person name="Glockner G."/>
            <person name="Delwiche C.F."/>
            <person name="Petrasek J."/>
            <person name="Van de Peer Y."/>
            <person name="Friml J."/>
            <person name="Beilby M."/>
            <person name="Dolan L."/>
            <person name="Kohara Y."/>
            <person name="Sugano S."/>
            <person name="Fujiyama A."/>
            <person name="Delaux P.-M."/>
            <person name="Quint M."/>
            <person name="TheiBen G."/>
            <person name="Hagemann M."/>
            <person name="Harholt J."/>
            <person name="Dunand C."/>
            <person name="Zachgo S."/>
            <person name="Langdale J."/>
            <person name="Maumus F."/>
            <person name="Straeten D.V.D."/>
            <person name="Gould S.B."/>
            <person name="Rensing S.A."/>
        </authorList>
    </citation>
    <scope>NUCLEOTIDE SEQUENCE [LARGE SCALE GENOMIC DNA]</scope>
    <source>
        <strain evidence="3 4">S276</strain>
    </source>
</reference>
<feature type="compositionally biased region" description="Pro residues" evidence="2">
    <location>
        <begin position="1252"/>
        <end position="1261"/>
    </location>
</feature>
<feature type="compositionally biased region" description="Low complexity" evidence="2">
    <location>
        <begin position="1262"/>
        <end position="1271"/>
    </location>
</feature>
<feature type="compositionally biased region" description="Polar residues" evidence="2">
    <location>
        <begin position="379"/>
        <end position="389"/>
    </location>
</feature>
<feature type="compositionally biased region" description="Acidic residues" evidence="2">
    <location>
        <begin position="583"/>
        <end position="593"/>
    </location>
</feature>
<organism evidence="3 4">
    <name type="scientific">Chara braunii</name>
    <name type="common">Braun's stonewort</name>
    <dbReference type="NCBI Taxonomy" id="69332"/>
    <lineage>
        <taxon>Eukaryota</taxon>
        <taxon>Viridiplantae</taxon>
        <taxon>Streptophyta</taxon>
        <taxon>Charophyceae</taxon>
        <taxon>Charales</taxon>
        <taxon>Characeae</taxon>
        <taxon>Chara</taxon>
    </lineage>
</organism>
<name>A0A388JP26_CHABU</name>
<feature type="compositionally biased region" description="Basic residues" evidence="2">
    <location>
        <begin position="1036"/>
        <end position="1048"/>
    </location>
</feature>
<accession>A0A388JP26</accession>
<keyword evidence="1" id="KW-0175">Coiled coil</keyword>
<feature type="compositionally biased region" description="Basic and acidic residues" evidence="2">
    <location>
        <begin position="318"/>
        <end position="328"/>
    </location>
</feature>
<feature type="compositionally biased region" description="Basic and acidic residues" evidence="2">
    <location>
        <begin position="955"/>
        <end position="965"/>
    </location>
</feature>
<feature type="region of interest" description="Disordered" evidence="2">
    <location>
        <begin position="1247"/>
        <end position="1326"/>
    </location>
</feature>
<feature type="compositionally biased region" description="Basic and acidic residues" evidence="2">
    <location>
        <begin position="430"/>
        <end position="441"/>
    </location>
</feature>
<feature type="compositionally biased region" description="Low complexity" evidence="2">
    <location>
        <begin position="1200"/>
        <end position="1227"/>
    </location>
</feature>
<protein>
    <submittedName>
        <fullName evidence="3">Uncharacterized protein</fullName>
    </submittedName>
</protein>
<feature type="region of interest" description="Disordered" evidence="2">
    <location>
        <begin position="430"/>
        <end position="503"/>
    </location>
</feature>
<feature type="compositionally biased region" description="Acidic residues" evidence="2">
    <location>
        <begin position="1101"/>
        <end position="1111"/>
    </location>
</feature>
<keyword evidence="4" id="KW-1185">Reference proteome</keyword>
<sequence>MVSSSQSQSPSSRVLAGGSSRRVTRQRALTNLTNILQPDEVQPRDVCAVYSRSLSLGGLDFLEDGVNDGRERTRGITGCVPRKRRASSSACEDDHLRRKAEGWDVQREIDAYRLCSEEARRVWEGDGQGRGRTAMADEQRELAKLRREKEAASEQIARLATALSTAKKEAQSALQSLAVMRKEGEMLKKIIGEKDTILDLLRERVQSLHSSLNEARMQLANAMRDHYKKNKELAMDNVKLRARAKLTADEVKVIKHLVAEKIIVERTLRSQLSEKEMFVQKLQEANRSRFAVGKTSTRSNTRDFDGCVDQSGWVDGRSEAIDNGDARRQRANGALVRDSDKGGAPAVLRDGERLPSSRGESVLDDCFADINEDDDGPSASASGVSIGNTRRSRSFPEDSSVWRSDYRGSCSRRRRRFSGVFDPAQLRDFRSDSSDVDREGDYCGDGGNGGNGLSSSDWGGNPRPPDSSSGAMIDSWRVLPPRDRQCTREGSLASIVEEETSAVDIEDVVLSSSYADEAVTDNERLGSARRSSSPLSPLPEEEEASPPGSANRAVKCKSGGNRAEVSCSPVRTGDGGVFGRQVDDDESESSGEEAETRENEESPSVPVEERLEDESGGDPDCHHGFVDGVEKRISREIDSEVVDVSGKQLDAEGDCRRDDLRGNNGNAEGKIVADLARLSLNDGNESRRLVRQNVVQMSDACPEVASRPPPHQRDGLVCAQSLSSLEPGVTEARGGRLRSDDQIAGHCRGTRHSSESSAACAAREEQRNEEGGVADLECAALRKPLDCDSSRAAGDSDAHEADATCAFTCSSAAVDVGKAARVEVEPQIRQKDNEYFDEENSRILGLSDSADAVVESSCPVFVSSSSSFLTQSVSLLSSSGRPAISSTVTVRRRGARKTKSVPREGSHVADASFCPRSLGSDGAGGRPTSSASEHGSRDNGDPVIRLSSDDDEVDAERSRFLRRGSECGPAAKEGDAAVARAGAEHEEVKSRAGFDCRDGVDFGRALTDSENGIGEGTHMLSTTTAFAETKAICTDKRRRKSRERRRGGRQSVKGQQQEEDEPESRTNSTARDSCQNLASCCISREQSGVGAPERVGQEEGRGEDDWEDDEAINGRHVSTSMAVAPRKMACSATRYIGGADEGCQEERERESNGHLSRCTARGCPPPCAPASRSAHSRARASARSSARASAPNRTSDRRSSSFSARSSASASASASAPSSSSVSASSASACASAPASFTTNAAVALAAARPAPSAPPSPSPACAPNARASAAFGEAVPPTSSRSSSSSSVILQTEQAQQDSSRPRRISSTVRSYREPSLRTKMRRPD</sequence>
<evidence type="ECO:0000256" key="2">
    <source>
        <dbReference type="SAM" id="MobiDB-lite"/>
    </source>
</evidence>
<dbReference type="EMBL" id="BFEA01000004">
    <property type="protein sequence ID" value="GBG59531.1"/>
    <property type="molecule type" value="Genomic_DNA"/>
</dbReference>
<evidence type="ECO:0000313" key="3">
    <source>
        <dbReference type="EMBL" id="GBG59531.1"/>
    </source>
</evidence>
<dbReference type="OMA" id="NKELAMD"/>
<feature type="compositionally biased region" description="Gly residues" evidence="2">
    <location>
        <begin position="443"/>
        <end position="452"/>
    </location>
</feature>
<dbReference type="Gramene" id="GBG59531">
    <property type="protein sequence ID" value="GBG59531"/>
    <property type="gene ID" value="CBR_g38555"/>
</dbReference>
<feature type="compositionally biased region" description="Polar residues" evidence="2">
    <location>
        <begin position="1289"/>
        <end position="1311"/>
    </location>
</feature>
<feature type="region of interest" description="Disordered" evidence="2">
    <location>
        <begin position="886"/>
        <end position="1072"/>
    </location>
</feature>
<feature type="compositionally biased region" description="Basic and acidic residues" evidence="2">
    <location>
        <begin position="1312"/>
        <end position="1326"/>
    </location>
</feature>
<feature type="compositionally biased region" description="Low complexity" evidence="2">
    <location>
        <begin position="1181"/>
        <end position="1191"/>
    </location>
</feature>
<evidence type="ECO:0000313" key="4">
    <source>
        <dbReference type="Proteomes" id="UP000265515"/>
    </source>
</evidence>